<dbReference type="GO" id="GO:0032259">
    <property type="term" value="P:methylation"/>
    <property type="evidence" value="ECO:0007669"/>
    <property type="project" value="UniProtKB-KW"/>
</dbReference>
<dbReference type="InterPro" id="IPR004498">
    <property type="entry name" value="Ribosomal_PrmA_MeTrfase"/>
</dbReference>
<sequence>MVLETTPQSPLVRITLQAPLGQMENIAALLAVYAPWGWEEGPTVHDRVLFTVHCDTPEQADRLVHSLRDSLPTLDADIAEDERQDWALSWRKFFQPLDIAETFLVLPSWERSHPALAERIPISIEPKMAFGSGHHATTALCLQALAKDRDSLPQFAPFLDLGTGSGILGIACAKCGLPGLGLDIDPVAVANARENLLLNETPGLSVAVGSLNALRKGTTFGLIIANILARPLQDMAAELIAHLRPGGRLILSGILATQAETVSRCYQECGLGPPTLLHQGEWVALYWPQVPGKPQG</sequence>
<dbReference type="KEGG" id="drt:Dret_2156"/>
<dbReference type="AlphaFoldDB" id="C8X4U3"/>
<feature type="binding site" evidence="6">
    <location>
        <position position="226"/>
    </location>
    <ligand>
        <name>S-adenosyl-L-methionine</name>
        <dbReference type="ChEBI" id="CHEBI:59789"/>
    </ligand>
</feature>
<evidence type="ECO:0000256" key="4">
    <source>
        <dbReference type="ARBA" id="ARBA00022679"/>
    </source>
</evidence>
<evidence type="ECO:0000256" key="5">
    <source>
        <dbReference type="ARBA" id="ARBA00022691"/>
    </source>
</evidence>
<dbReference type="InterPro" id="IPR050078">
    <property type="entry name" value="Ribosomal_L11_MeTrfase_PrmA"/>
</dbReference>
<dbReference type="GO" id="GO:0005737">
    <property type="term" value="C:cytoplasm"/>
    <property type="evidence" value="ECO:0007669"/>
    <property type="project" value="UniProtKB-SubCell"/>
</dbReference>
<comment type="function">
    <text evidence="6">Methylates ribosomal protein L11.</text>
</comment>
<evidence type="ECO:0000256" key="6">
    <source>
        <dbReference type="HAMAP-Rule" id="MF_00735"/>
    </source>
</evidence>
<dbReference type="EC" id="2.1.1.-" evidence="6"/>
<keyword evidence="8" id="KW-1185">Reference proteome</keyword>
<keyword evidence="2 6" id="KW-0963">Cytoplasm</keyword>
<accession>C8X4U3</accession>
<feature type="binding site" evidence="6">
    <location>
        <position position="183"/>
    </location>
    <ligand>
        <name>S-adenosyl-L-methionine</name>
        <dbReference type="ChEBI" id="CHEBI:59789"/>
    </ligand>
</feature>
<dbReference type="HOGENOM" id="CLU_049382_3_1_7"/>
<dbReference type="InterPro" id="IPR029063">
    <property type="entry name" value="SAM-dependent_MTases_sf"/>
</dbReference>
<evidence type="ECO:0000256" key="2">
    <source>
        <dbReference type="ARBA" id="ARBA00022490"/>
    </source>
</evidence>
<reference evidence="8" key="1">
    <citation type="submission" date="2009-09" db="EMBL/GenBank/DDBJ databases">
        <title>The complete chromosome of Desulfohalobium retbaense DSM 5692.</title>
        <authorList>
            <consortium name="US DOE Joint Genome Institute (JGI-PGF)"/>
            <person name="Lucas S."/>
            <person name="Copeland A."/>
            <person name="Lapidus A."/>
            <person name="Glavina del Rio T."/>
            <person name="Dalin E."/>
            <person name="Tice H."/>
            <person name="Bruce D."/>
            <person name="Goodwin L."/>
            <person name="Pitluck S."/>
            <person name="Kyrpides N."/>
            <person name="Mavromatis K."/>
            <person name="Ivanova N."/>
            <person name="Mikhailova N."/>
            <person name="Munk A.C."/>
            <person name="Brettin T."/>
            <person name="Detter J.C."/>
            <person name="Han C."/>
            <person name="Tapia R."/>
            <person name="Larimer F."/>
            <person name="Land M."/>
            <person name="Hauser L."/>
            <person name="Markowitz V."/>
            <person name="Cheng J.-F."/>
            <person name="Hugenholtz P."/>
            <person name="Woyke T."/>
            <person name="Wu D."/>
            <person name="Spring S."/>
            <person name="Klenk H.-P."/>
            <person name="Eisen J.A."/>
        </authorList>
    </citation>
    <scope>NUCLEOTIDE SEQUENCE [LARGE SCALE GENOMIC DNA]</scope>
    <source>
        <strain evidence="8">DSM 5692</strain>
    </source>
</reference>
<dbReference type="STRING" id="485915.Dret_2156"/>
<name>C8X4U3_DESRD</name>
<evidence type="ECO:0000313" key="8">
    <source>
        <dbReference type="Proteomes" id="UP000001052"/>
    </source>
</evidence>
<gene>
    <name evidence="6" type="primary">prmA</name>
    <name evidence="7" type="ordered locus">Dret_2156</name>
</gene>
<dbReference type="Proteomes" id="UP000001052">
    <property type="component" value="Chromosome"/>
</dbReference>
<organism evidence="7 8">
    <name type="scientific">Desulfohalobium retbaense (strain ATCC 49708 / DSM 5692 / JCM 16813 / HR100)</name>
    <dbReference type="NCBI Taxonomy" id="485915"/>
    <lineage>
        <taxon>Bacteria</taxon>
        <taxon>Pseudomonadati</taxon>
        <taxon>Thermodesulfobacteriota</taxon>
        <taxon>Desulfovibrionia</taxon>
        <taxon>Desulfovibrionales</taxon>
        <taxon>Desulfohalobiaceae</taxon>
        <taxon>Desulfohalobium</taxon>
    </lineage>
</organism>
<evidence type="ECO:0000256" key="1">
    <source>
        <dbReference type="ARBA" id="ARBA00009741"/>
    </source>
</evidence>
<feature type="binding site" evidence="6">
    <location>
        <position position="162"/>
    </location>
    <ligand>
        <name>S-adenosyl-L-methionine</name>
        <dbReference type="ChEBI" id="CHEBI:59789"/>
    </ligand>
</feature>
<keyword evidence="5 6" id="KW-0949">S-adenosyl-L-methionine</keyword>
<comment type="catalytic activity">
    <reaction evidence="6">
        <text>L-lysyl-[protein] + 3 S-adenosyl-L-methionine = N(6),N(6),N(6)-trimethyl-L-lysyl-[protein] + 3 S-adenosyl-L-homocysteine + 3 H(+)</text>
        <dbReference type="Rhea" id="RHEA:54192"/>
        <dbReference type="Rhea" id="RHEA-COMP:9752"/>
        <dbReference type="Rhea" id="RHEA-COMP:13826"/>
        <dbReference type="ChEBI" id="CHEBI:15378"/>
        <dbReference type="ChEBI" id="CHEBI:29969"/>
        <dbReference type="ChEBI" id="CHEBI:57856"/>
        <dbReference type="ChEBI" id="CHEBI:59789"/>
        <dbReference type="ChEBI" id="CHEBI:61961"/>
    </reaction>
</comment>
<dbReference type="Gene3D" id="3.40.50.150">
    <property type="entry name" value="Vaccinia Virus protein VP39"/>
    <property type="match status" value="1"/>
</dbReference>
<evidence type="ECO:0000313" key="7">
    <source>
        <dbReference type="EMBL" id="ACV69440.1"/>
    </source>
</evidence>
<dbReference type="eggNOG" id="COG2264">
    <property type="taxonomic scope" value="Bacteria"/>
</dbReference>
<dbReference type="EMBL" id="CP001734">
    <property type="protein sequence ID" value="ACV69440.1"/>
    <property type="molecule type" value="Genomic_DNA"/>
</dbReference>
<evidence type="ECO:0000256" key="3">
    <source>
        <dbReference type="ARBA" id="ARBA00022603"/>
    </source>
</evidence>
<dbReference type="HAMAP" id="MF_00735">
    <property type="entry name" value="Methyltr_PrmA"/>
    <property type="match status" value="1"/>
</dbReference>
<comment type="similarity">
    <text evidence="1 6">Belongs to the methyltransferase superfamily. PrmA family.</text>
</comment>
<keyword evidence="4 6" id="KW-0808">Transferase</keyword>
<comment type="subcellular location">
    <subcellularLocation>
        <location evidence="6">Cytoplasm</location>
    </subcellularLocation>
</comment>
<dbReference type="CDD" id="cd02440">
    <property type="entry name" value="AdoMet_MTases"/>
    <property type="match status" value="1"/>
</dbReference>
<reference evidence="7 8" key="2">
    <citation type="journal article" date="2010" name="Stand. Genomic Sci.">
        <title>Complete genome sequence of Desulfohalobium retbaense type strain (HR(100)).</title>
        <authorList>
            <person name="Spring S."/>
            <person name="Nolan M."/>
            <person name="Lapidus A."/>
            <person name="Glavina Del Rio T."/>
            <person name="Copeland A."/>
            <person name="Tice H."/>
            <person name="Cheng J.F."/>
            <person name="Lucas S."/>
            <person name="Land M."/>
            <person name="Chen F."/>
            <person name="Bruce D."/>
            <person name="Goodwin L."/>
            <person name="Pitluck S."/>
            <person name="Ivanova N."/>
            <person name="Mavromatis K."/>
            <person name="Mikhailova N."/>
            <person name="Pati A."/>
            <person name="Chen A."/>
            <person name="Palaniappan K."/>
            <person name="Hauser L."/>
            <person name="Chang Y.J."/>
            <person name="Jeffries C.D."/>
            <person name="Munk C."/>
            <person name="Kiss H."/>
            <person name="Chain P."/>
            <person name="Han C."/>
            <person name="Brettin T."/>
            <person name="Detter J.C."/>
            <person name="Schuler E."/>
            <person name="Goker M."/>
            <person name="Rohde M."/>
            <person name="Bristow J."/>
            <person name="Eisen J.A."/>
            <person name="Markowitz V."/>
            <person name="Hugenholtz P."/>
            <person name="Kyrpides N.C."/>
            <person name="Klenk H.P."/>
        </authorList>
    </citation>
    <scope>NUCLEOTIDE SEQUENCE [LARGE SCALE GENOMIC DNA]</scope>
    <source>
        <strain evidence="7 8">DSM 5692</strain>
    </source>
</reference>
<keyword evidence="3 6" id="KW-0489">Methyltransferase</keyword>
<dbReference type="OrthoDB" id="9785995at2"/>
<feature type="binding site" evidence="6">
    <location>
        <position position="138"/>
    </location>
    <ligand>
        <name>S-adenosyl-L-methionine</name>
        <dbReference type="ChEBI" id="CHEBI:59789"/>
    </ligand>
</feature>
<dbReference type="PANTHER" id="PTHR43648">
    <property type="entry name" value="ELECTRON TRANSFER FLAVOPROTEIN BETA SUBUNIT LYSINE METHYLTRANSFERASE"/>
    <property type="match status" value="1"/>
</dbReference>
<dbReference type="PANTHER" id="PTHR43648:SF1">
    <property type="entry name" value="ELECTRON TRANSFER FLAVOPROTEIN BETA SUBUNIT LYSINE METHYLTRANSFERASE"/>
    <property type="match status" value="1"/>
</dbReference>
<dbReference type="SUPFAM" id="SSF53335">
    <property type="entry name" value="S-adenosyl-L-methionine-dependent methyltransferases"/>
    <property type="match status" value="1"/>
</dbReference>
<dbReference type="Pfam" id="PF06325">
    <property type="entry name" value="PrmA"/>
    <property type="match status" value="1"/>
</dbReference>
<proteinExistence type="inferred from homology"/>
<dbReference type="RefSeq" id="WP_015752581.1">
    <property type="nucleotide sequence ID" value="NC_013223.1"/>
</dbReference>
<dbReference type="GO" id="GO:0016279">
    <property type="term" value="F:protein-lysine N-methyltransferase activity"/>
    <property type="evidence" value="ECO:0007669"/>
    <property type="project" value="RHEA"/>
</dbReference>
<protein>
    <recommendedName>
        <fullName evidence="6">Ribosomal protein L11 methyltransferase</fullName>
        <shortName evidence="6">L11 Mtase</shortName>
        <ecNumber evidence="6">2.1.1.-</ecNumber>
    </recommendedName>
</protein>